<sequence length="585" mass="65972">DVERVVREQAEGFTFDLDGVSPTTGYSVALRQFEEVIPPGEGSPVDILRAFLIKHKKLLEDNPELRYGGWLSDDGNFYLDIARQFDDRIDAANFGFIEHQKSMFGFDDFTVIELMDDAPDFVTWMSRHFPDDPFEEYLAKERRVGAVRTRRVKDKKVILESLADEEGRYFPISLEAFSKEHQRKLIESLDAYYVEATNAEIAALESLTVSQLREQARKLGIGKYSKMSKPVLVREIAIANANPERLSKELIKKRYIYVLETFEDLNESSTTERLLNLSTGQEFQDLRGKYRFYVPWRNEFIDIALETGVPAPSIAAGAARMSAGLDADANLWIARFMAQLVSEDGGLGHVLTVDEAKLVRRWLGTSLTEKGGVLTALQAQYGSEAYRSLHTFDNPNRAQAFIDMAKTVRAGKRINQLDTATATYAVHVLTIIASEGLGPTGTGYSFSTRYGFPQFRLALQSMQTRLSIEEVLGDSKVRSFYNNIIDPENIAGIGDVTVDFHMTDMAVWGTGDPKFMYKGDEPRIFGVGAGLRPIIGDTVRELFEEGWGARLGANTPAELQEILWGMWRDGKDWGLWGDLRRIKKR</sequence>
<proteinExistence type="predicted"/>
<protein>
    <submittedName>
        <fullName evidence="1">Uncharacterized protein</fullName>
    </submittedName>
</protein>
<dbReference type="Gene3D" id="1.10.720.10">
    <property type="match status" value="1"/>
</dbReference>
<organism evidence="1">
    <name type="scientific">marine sediment metagenome</name>
    <dbReference type="NCBI Taxonomy" id="412755"/>
    <lineage>
        <taxon>unclassified sequences</taxon>
        <taxon>metagenomes</taxon>
        <taxon>ecological metagenomes</taxon>
    </lineage>
</organism>
<dbReference type="AlphaFoldDB" id="A0A0F9MYT2"/>
<gene>
    <name evidence="1" type="ORF">LCGC14_1326840</name>
</gene>
<reference evidence="1" key="1">
    <citation type="journal article" date="2015" name="Nature">
        <title>Complex archaea that bridge the gap between prokaryotes and eukaryotes.</title>
        <authorList>
            <person name="Spang A."/>
            <person name="Saw J.H."/>
            <person name="Jorgensen S.L."/>
            <person name="Zaremba-Niedzwiedzka K."/>
            <person name="Martijn J."/>
            <person name="Lind A.E."/>
            <person name="van Eijk R."/>
            <person name="Schleper C."/>
            <person name="Guy L."/>
            <person name="Ettema T.J."/>
        </authorList>
    </citation>
    <scope>NUCLEOTIDE SEQUENCE</scope>
</reference>
<accession>A0A0F9MYT2</accession>
<dbReference type="EMBL" id="LAZR01007973">
    <property type="protein sequence ID" value="KKM81740.1"/>
    <property type="molecule type" value="Genomic_DNA"/>
</dbReference>
<name>A0A0F9MYT2_9ZZZZ</name>
<feature type="non-terminal residue" evidence="1">
    <location>
        <position position="1"/>
    </location>
</feature>
<evidence type="ECO:0000313" key="1">
    <source>
        <dbReference type="EMBL" id="KKM81740.1"/>
    </source>
</evidence>
<comment type="caution">
    <text evidence="1">The sequence shown here is derived from an EMBL/GenBank/DDBJ whole genome shotgun (WGS) entry which is preliminary data.</text>
</comment>